<dbReference type="InterPro" id="IPR017900">
    <property type="entry name" value="4Fe4S_Fe_S_CS"/>
</dbReference>
<dbReference type="PANTHER" id="PTHR43063:SF1">
    <property type="entry name" value="4FE-4S CLUSTER CONTAINING PARA FAMILY ATPASE PROTEIN"/>
    <property type="match status" value="1"/>
</dbReference>
<accession>A0A5S5MFL9</accession>
<evidence type="ECO:0000256" key="1">
    <source>
        <dbReference type="ARBA" id="ARBA00022723"/>
    </source>
</evidence>
<sequence>MKIAIASGKGGTGKTTLAVNLAASAPMPICLLDCDVEEPNAHLFIRAENIQRHPEGVFVPVIDTDRCTLCGKCEAICRFSALVIIGKRLLAYPEMCHACLGCMRICPEEAISPGERILGDVLSGSFGPHQLIWGEMRVGEAMSPPLIEAVQRMAPEDRPLLLDSPPGTSCPMIAAIRDCDFVVLVTEPTSFGLHDLTLAVETARHLKIPCGIVVNRAEKGNTQIQDYAALEDIPVLLEIPFRRSYAESYSRGEKLIDTDPALRKAFTGLWDIIIKKAEDQKTRRAS</sequence>
<dbReference type="SUPFAM" id="SSF52540">
    <property type="entry name" value="P-loop containing nucleoside triphosphate hydrolases"/>
    <property type="match status" value="1"/>
</dbReference>
<feature type="domain" description="4Fe-4S ferredoxin-type" evidence="4">
    <location>
        <begin position="93"/>
        <end position="116"/>
    </location>
</feature>
<dbReference type="EMBL" id="VDMB01000010">
    <property type="protein sequence ID" value="TYT74531.1"/>
    <property type="molecule type" value="Genomic_DNA"/>
</dbReference>
<evidence type="ECO:0000313" key="5">
    <source>
        <dbReference type="EMBL" id="TYT74531.1"/>
    </source>
</evidence>
<dbReference type="PANTHER" id="PTHR43063">
    <property type="entry name" value="4FE-4S CLUSTER CONTAINING PARA FAMILY ATPASE PROTEIN"/>
    <property type="match status" value="1"/>
</dbReference>
<dbReference type="InterPro" id="IPR017896">
    <property type="entry name" value="4Fe4S_Fe-S-bd"/>
</dbReference>
<dbReference type="PROSITE" id="PS00198">
    <property type="entry name" value="4FE4S_FER_1"/>
    <property type="match status" value="1"/>
</dbReference>
<keyword evidence="1" id="KW-0479">Metal-binding</keyword>
<dbReference type="Pfam" id="PF00037">
    <property type="entry name" value="Fer4"/>
    <property type="match status" value="1"/>
</dbReference>
<dbReference type="InterPro" id="IPR027417">
    <property type="entry name" value="P-loop_NTPase"/>
</dbReference>
<name>A0A5S5MFL9_9BACT</name>
<dbReference type="AlphaFoldDB" id="A0A5S5MFL9"/>
<proteinExistence type="predicted"/>
<evidence type="ECO:0000313" key="6">
    <source>
        <dbReference type="Proteomes" id="UP000321899"/>
    </source>
</evidence>
<dbReference type="RefSeq" id="WP_139448503.1">
    <property type="nucleotide sequence ID" value="NZ_VDMB01000010.1"/>
</dbReference>
<feature type="domain" description="4Fe-4S ferredoxin-type" evidence="4">
    <location>
        <begin position="58"/>
        <end position="87"/>
    </location>
</feature>
<dbReference type="Gene3D" id="3.30.70.20">
    <property type="match status" value="1"/>
</dbReference>
<dbReference type="InterPro" id="IPR002586">
    <property type="entry name" value="CobQ/CobB/MinD/ParA_Nub-bd_dom"/>
</dbReference>
<dbReference type="PROSITE" id="PS51379">
    <property type="entry name" value="4FE4S_FER_2"/>
    <property type="match status" value="2"/>
</dbReference>
<evidence type="ECO:0000256" key="3">
    <source>
        <dbReference type="ARBA" id="ARBA00023014"/>
    </source>
</evidence>
<dbReference type="GO" id="GO:0046872">
    <property type="term" value="F:metal ion binding"/>
    <property type="evidence" value="ECO:0007669"/>
    <property type="project" value="UniProtKB-KW"/>
</dbReference>
<evidence type="ECO:0000259" key="4">
    <source>
        <dbReference type="PROSITE" id="PS51379"/>
    </source>
</evidence>
<reference evidence="5 6" key="1">
    <citation type="submission" date="2019-06" db="EMBL/GenBank/DDBJ databases">
        <title>Desulfobotulus mexicanus sp. nov., a novel sulfate-reducing bacterium isolated from the sediment of an alkaline crater lake in Mexico.</title>
        <authorList>
            <person name="Hirschler-Rea A."/>
        </authorList>
    </citation>
    <scope>NUCLEOTIDE SEQUENCE [LARGE SCALE GENOMIC DNA]</scope>
    <source>
        <strain evidence="5 6">PAR22N</strain>
    </source>
</reference>
<dbReference type="OrthoDB" id="9778602at2"/>
<keyword evidence="6" id="KW-1185">Reference proteome</keyword>
<dbReference type="Proteomes" id="UP000321899">
    <property type="component" value="Unassembled WGS sequence"/>
</dbReference>
<evidence type="ECO:0000256" key="2">
    <source>
        <dbReference type="ARBA" id="ARBA00023004"/>
    </source>
</evidence>
<dbReference type="Gene3D" id="3.40.50.300">
    <property type="entry name" value="P-loop containing nucleotide triphosphate hydrolases"/>
    <property type="match status" value="1"/>
</dbReference>
<dbReference type="Pfam" id="PF01656">
    <property type="entry name" value="CbiA"/>
    <property type="match status" value="1"/>
</dbReference>
<keyword evidence="3" id="KW-0411">Iron-sulfur</keyword>
<keyword evidence="2" id="KW-0408">Iron</keyword>
<protein>
    <submittedName>
        <fullName evidence="5">P-loop NTPase</fullName>
    </submittedName>
</protein>
<comment type="caution">
    <text evidence="5">The sequence shown here is derived from an EMBL/GenBank/DDBJ whole genome shotgun (WGS) entry which is preliminary data.</text>
</comment>
<organism evidence="5 6">
    <name type="scientific">Desulfobotulus mexicanus</name>
    <dbReference type="NCBI Taxonomy" id="2586642"/>
    <lineage>
        <taxon>Bacteria</taxon>
        <taxon>Pseudomonadati</taxon>
        <taxon>Thermodesulfobacteriota</taxon>
        <taxon>Desulfobacteria</taxon>
        <taxon>Desulfobacterales</taxon>
        <taxon>Desulfobacteraceae</taxon>
        <taxon>Desulfobotulus</taxon>
    </lineage>
</organism>
<gene>
    <name evidence="5" type="ORF">FIM25_09155</name>
</gene>
<dbReference type="GO" id="GO:0051536">
    <property type="term" value="F:iron-sulfur cluster binding"/>
    <property type="evidence" value="ECO:0007669"/>
    <property type="project" value="UniProtKB-KW"/>
</dbReference>
<dbReference type="SUPFAM" id="SSF54862">
    <property type="entry name" value="4Fe-4S ferredoxins"/>
    <property type="match status" value="1"/>
</dbReference>